<feature type="compositionally biased region" description="Low complexity" evidence="3">
    <location>
        <begin position="626"/>
        <end position="645"/>
    </location>
</feature>
<dbReference type="Gene3D" id="3.40.50.150">
    <property type="entry name" value="Vaccinia Virus protein VP39"/>
    <property type="match status" value="2"/>
</dbReference>
<feature type="compositionally biased region" description="Basic and acidic residues" evidence="3">
    <location>
        <begin position="1433"/>
        <end position="1449"/>
    </location>
</feature>
<evidence type="ECO:0000313" key="5">
    <source>
        <dbReference type="EMBL" id="BES90927.1"/>
    </source>
</evidence>
<dbReference type="InterPro" id="IPR051422">
    <property type="entry name" value="AlkB_tRNA_MeTrf/Diox"/>
</dbReference>
<feature type="compositionally biased region" description="Polar residues" evidence="3">
    <location>
        <begin position="741"/>
        <end position="756"/>
    </location>
</feature>
<feature type="region of interest" description="Disordered" evidence="3">
    <location>
        <begin position="593"/>
        <end position="669"/>
    </location>
</feature>
<feature type="region of interest" description="Disordered" evidence="3">
    <location>
        <begin position="1546"/>
        <end position="1579"/>
    </location>
</feature>
<feature type="compositionally biased region" description="Pro residues" evidence="3">
    <location>
        <begin position="525"/>
        <end position="535"/>
    </location>
</feature>
<evidence type="ECO:0000256" key="2">
    <source>
        <dbReference type="ARBA" id="ARBA00022679"/>
    </source>
</evidence>
<feature type="compositionally biased region" description="Low complexity" evidence="3">
    <location>
        <begin position="600"/>
        <end position="609"/>
    </location>
</feature>
<keyword evidence="6" id="KW-1185">Reference proteome</keyword>
<organism evidence="5 6">
    <name type="scientific">Nesidiocoris tenuis</name>
    <dbReference type="NCBI Taxonomy" id="355587"/>
    <lineage>
        <taxon>Eukaryota</taxon>
        <taxon>Metazoa</taxon>
        <taxon>Ecdysozoa</taxon>
        <taxon>Arthropoda</taxon>
        <taxon>Hexapoda</taxon>
        <taxon>Insecta</taxon>
        <taxon>Pterygota</taxon>
        <taxon>Neoptera</taxon>
        <taxon>Paraneoptera</taxon>
        <taxon>Hemiptera</taxon>
        <taxon>Heteroptera</taxon>
        <taxon>Panheteroptera</taxon>
        <taxon>Cimicomorpha</taxon>
        <taxon>Miridae</taxon>
        <taxon>Dicyphina</taxon>
        <taxon>Nesidiocoris</taxon>
    </lineage>
</organism>
<feature type="region of interest" description="Disordered" evidence="3">
    <location>
        <begin position="726"/>
        <end position="782"/>
    </location>
</feature>
<feature type="domain" description="Methyltransferase type 11" evidence="4">
    <location>
        <begin position="52"/>
        <end position="141"/>
    </location>
</feature>
<dbReference type="InterPro" id="IPR013216">
    <property type="entry name" value="Methyltransf_11"/>
</dbReference>
<feature type="region of interest" description="Disordered" evidence="3">
    <location>
        <begin position="866"/>
        <end position="887"/>
    </location>
</feature>
<proteinExistence type="predicted"/>
<dbReference type="CDD" id="cd02440">
    <property type="entry name" value="AdoMet_MTases"/>
    <property type="match status" value="1"/>
</dbReference>
<evidence type="ECO:0000256" key="3">
    <source>
        <dbReference type="SAM" id="MobiDB-lite"/>
    </source>
</evidence>
<dbReference type="Proteomes" id="UP001307889">
    <property type="component" value="Chromosome 2"/>
</dbReference>
<protein>
    <submittedName>
        <fullName evidence="5">Methyltransferase domain</fullName>
    </submittedName>
</protein>
<feature type="compositionally biased region" description="Basic and acidic residues" evidence="3">
    <location>
        <begin position="758"/>
        <end position="771"/>
    </location>
</feature>
<feature type="compositionally biased region" description="Basic and acidic residues" evidence="3">
    <location>
        <begin position="545"/>
        <end position="566"/>
    </location>
</feature>
<dbReference type="Pfam" id="PF08241">
    <property type="entry name" value="Methyltransf_11"/>
    <property type="match status" value="1"/>
</dbReference>
<gene>
    <name evidence="5" type="ORF">NTJ_03735</name>
</gene>
<feature type="compositionally biased region" description="Pro residues" evidence="3">
    <location>
        <begin position="610"/>
        <end position="625"/>
    </location>
</feature>
<feature type="compositionally biased region" description="Polar residues" evidence="3">
    <location>
        <begin position="1484"/>
        <end position="1503"/>
    </location>
</feature>
<dbReference type="PANTHER" id="PTHR13069">
    <property type="entry name" value="ALKYLATED DNA REPAIR PROTEIN ALKB HOMOLOG 8"/>
    <property type="match status" value="1"/>
</dbReference>
<accession>A0ABN7AF74</accession>
<name>A0ABN7AF74_9HEMI</name>
<dbReference type="EMBL" id="AP028910">
    <property type="protein sequence ID" value="BES90927.1"/>
    <property type="molecule type" value="Genomic_DNA"/>
</dbReference>
<dbReference type="InterPro" id="IPR029063">
    <property type="entry name" value="SAM-dependent_MTases_sf"/>
</dbReference>
<keyword evidence="2" id="KW-0808">Transferase</keyword>
<feature type="compositionally biased region" description="Low complexity" evidence="3">
    <location>
        <begin position="1566"/>
        <end position="1579"/>
    </location>
</feature>
<feature type="compositionally biased region" description="Polar residues" evidence="3">
    <location>
        <begin position="1454"/>
        <end position="1463"/>
    </location>
</feature>
<keyword evidence="1 5" id="KW-0489">Methyltransferase</keyword>
<evidence type="ECO:0000313" key="6">
    <source>
        <dbReference type="Proteomes" id="UP001307889"/>
    </source>
</evidence>
<feature type="compositionally biased region" description="Polar residues" evidence="3">
    <location>
        <begin position="1294"/>
        <end position="1306"/>
    </location>
</feature>
<dbReference type="PANTHER" id="PTHR13069:SF37">
    <property type="entry name" value="FIRE DANCER"/>
    <property type="match status" value="1"/>
</dbReference>
<feature type="region of interest" description="Disordered" evidence="3">
    <location>
        <begin position="344"/>
        <end position="364"/>
    </location>
</feature>
<evidence type="ECO:0000259" key="4">
    <source>
        <dbReference type="Pfam" id="PF08241"/>
    </source>
</evidence>
<feature type="region of interest" description="Disordered" evidence="3">
    <location>
        <begin position="1271"/>
        <end position="1308"/>
    </location>
</feature>
<sequence length="1635" mass="180913">MVEREARCLALEQAYVHEVYHQMGGGDHKQHPPWPRITQFLNQLEQGSIVCDVGCGSGKYLSVNPSVFKIGADRCSRLTETAREEEKEVLVCDNLSLPFRDESFDAVLSIAVVHHFATTERRICAIKELARVLRIGGKLVISVWAMEQRHRKFESQDVLVPWHRPTTLSTPSLELTPTTTTSEEDSHHHLYAACMHTSDSDSGPSRGSCTRRRSKCKLHEVAPSPSSSSLSSPNESCYSFVRRALKKLAGVKRGGARSRPWFLESWTSCTSKEPPPRRYDPEGCEDIQDQPIELRRLEEDNELPPLYKRHLLKDSSATDNTLNQKSKSLTDIIVTDQKSMVRSQSSVPSLEIHDCTNSETDAPSKPRLIKQKKSVCEEDVESEERDKAMDMKTMVKSLPEFKISSYRLHKRGNVFKQSSMNEELMSAERLREKEKVRRNIQKQASLNEELIYNRNNKTLDSLRDSLFSTSTAKRFQIIKTGLTNKIKNSTTGIEKVAGASIKNGFVRILQNWTSGDIGISTPQTAPTPPPPPPPQNIEFKSFIIEGKKDQPGERRHSREDGSDSSKDSSLQSDTSVDSEDSFASVIFVPKSDVDQHSTNTSPTLQSTPASPQPTSPKIKFPPPVSPKMKPSSQMSFGLSSHPSSPKLKHPGQLLNSTTPTSPKMKYFPQPTSPRPYQANFLTSPTARTNFSVQQCTRGSFSTPIGKTQLVATKSLPTYYIPMLIPSSPTAETPRPPEPHSPSASLLSSKPTSTSITAEAKEKSSHVEKSPEPAETNNFKNLKPCVSPGLSPTTDHAKNLVGTKMTPIFAGEFVTSEFEEELANLNCSKSILRNQFPLVRRSVILSDGSTEQHRPAPRLLSLEIFNPETDDMDSDSSGLSSPDSVGSVISIRNEDDPIVADAAQKETDGSSSSTVASDSIRLGTSTEHIALEEPEASTSLKLELDEPKLESASVRLSPLLEAAADVASSLEETVDAVIQSSPQSRRKQMNLNSDPRIILRHEFYMNLKKEACGIEKSNKNLACKSSEVNDALNGSNALNNDGGSVKCNAEKDKRWDEECRQHLADFAEKLSEKLLAEIDRYREQSSSIQALSPVVSGDYHMIGDLNDPYLCKLSEDLEDLTKLSKELQERNEEHCRKVGDITAPPASSYEINQGSRVKCEGAAAEEKHIENKIICEESSNELFISTKRRPSLVTDQYRTSTTYLLEDQIPLLQDYSEEVPKVSQFIIPNLIETLSDEKPITSSNETIREKEVTVVEKSDAFLDKKRTIESLSECNDGDNKENPELSDPDSSESEGNWTDSRRNTILPNNKVLLSKPTVVQLQLDKTNPPQKEETTIIELLPAKDMPRRPSISIEMSEPPDHLKDRGDLTESNNPLHLGISLESSEAGDLSERTGSSSDGSRPSSRRETIQISESGSVLSLRPGLSIESSEAGDYSDKAGSDGSRDSRRDTVSFGDITSSSQNSLLRPGNSIESSDAGDVSDRTGSDVSRQNTSSAGKTPSTASFASDKASDCSKDARFADRRMARCDGRSSSEEMPLPRSCMNKLVRQRASTQEPNEHLNKAQSCETSLSGSTSQDSLLSDSGGGAITFHRYYHVFREGELDQLIERYVESLHIISSYYDHANWCVVAEKVQVWTI</sequence>
<evidence type="ECO:0000256" key="1">
    <source>
        <dbReference type="ARBA" id="ARBA00022603"/>
    </source>
</evidence>
<feature type="compositionally biased region" description="Basic and acidic residues" evidence="3">
    <location>
        <begin position="1357"/>
        <end position="1367"/>
    </location>
</feature>
<dbReference type="GO" id="GO:0008168">
    <property type="term" value="F:methyltransferase activity"/>
    <property type="evidence" value="ECO:0007669"/>
    <property type="project" value="UniProtKB-KW"/>
</dbReference>
<feature type="compositionally biased region" description="Low complexity" evidence="3">
    <location>
        <begin position="874"/>
        <end position="887"/>
    </location>
</feature>
<feature type="region of interest" description="Disordered" evidence="3">
    <location>
        <begin position="1320"/>
        <end position="1508"/>
    </location>
</feature>
<dbReference type="GO" id="GO:0032259">
    <property type="term" value="P:methylation"/>
    <property type="evidence" value="ECO:0007669"/>
    <property type="project" value="UniProtKB-KW"/>
</dbReference>
<feature type="region of interest" description="Disordered" evidence="3">
    <location>
        <begin position="517"/>
        <end position="580"/>
    </location>
</feature>
<dbReference type="SUPFAM" id="SSF53335">
    <property type="entry name" value="S-adenosyl-L-methionine-dependent methyltransferases"/>
    <property type="match status" value="1"/>
</dbReference>
<feature type="compositionally biased region" description="Low complexity" evidence="3">
    <location>
        <begin position="1391"/>
        <end position="1401"/>
    </location>
</feature>
<reference evidence="5 6" key="1">
    <citation type="submission" date="2023-09" db="EMBL/GenBank/DDBJ databases">
        <title>Nesidiocoris tenuis whole genome shotgun sequence.</title>
        <authorList>
            <person name="Shibata T."/>
            <person name="Shimoda M."/>
            <person name="Kobayashi T."/>
            <person name="Uehara T."/>
        </authorList>
    </citation>
    <scope>NUCLEOTIDE SEQUENCE [LARGE SCALE GENOMIC DNA]</scope>
    <source>
        <strain evidence="5 6">Japan</strain>
    </source>
</reference>